<evidence type="ECO:0000313" key="2">
    <source>
        <dbReference type="Proteomes" id="UP001281147"/>
    </source>
</evidence>
<protein>
    <submittedName>
        <fullName evidence="1">Uncharacterized protein</fullName>
    </submittedName>
</protein>
<accession>A0ACC3NRY8</accession>
<gene>
    <name evidence="1" type="ORF">LTR37_002839</name>
</gene>
<proteinExistence type="predicted"/>
<dbReference type="Proteomes" id="UP001281147">
    <property type="component" value="Unassembled WGS sequence"/>
</dbReference>
<reference evidence="1" key="1">
    <citation type="submission" date="2023-07" db="EMBL/GenBank/DDBJ databases">
        <title>Black Yeasts Isolated from many extreme environments.</title>
        <authorList>
            <person name="Coleine C."/>
            <person name="Stajich J.E."/>
            <person name="Selbmann L."/>
        </authorList>
    </citation>
    <scope>NUCLEOTIDE SEQUENCE</scope>
    <source>
        <strain evidence="1">CCFEE 5714</strain>
    </source>
</reference>
<dbReference type="EMBL" id="JAUTXU010000015">
    <property type="protein sequence ID" value="KAK3722023.1"/>
    <property type="molecule type" value="Genomic_DNA"/>
</dbReference>
<name>A0ACC3NRY8_9PEZI</name>
<organism evidence="1 2">
    <name type="scientific">Vermiconidia calcicola</name>
    <dbReference type="NCBI Taxonomy" id="1690605"/>
    <lineage>
        <taxon>Eukaryota</taxon>
        <taxon>Fungi</taxon>
        <taxon>Dikarya</taxon>
        <taxon>Ascomycota</taxon>
        <taxon>Pezizomycotina</taxon>
        <taxon>Dothideomycetes</taxon>
        <taxon>Dothideomycetidae</taxon>
        <taxon>Mycosphaerellales</taxon>
        <taxon>Extremaceae</taxon>
        <taxon>Vermiconidia</taxon>
    </lineage>
</organism>
<keyword evidence="2" id="KW-1185">Reference proteome</keyword>
<evidence type="ECO:0000313" key="1">
    <source>
        <dbReference type="EMBL" id="KAK3722023.1"/>
    </source>
</evidence>
<comment type="caution">
    <text evidence="1">The sequence shown here is derived from an EMBL/GenBank/DDBJ whole genome shotgun (WGS) entry which is preliminary data.</text>
</comment>
<sequence length="183" mass="20309">MIGPGVYLEKASPGLWTTRAGKLLGAKALMLLHTPETLRQMEENKAPAEAASGGKAIFHRTGFPQPISRRRERSEEERMEDKQTLLEMQLNYAATEEILAIKERSSASCQARREDGTEPRQHSCAVVEHALTTPSSHPSTLKLEINNIKSKRSTPTPTGVSLTGQAQTTLRLRKTLLLQIRKN</sequence>